<sequence>MILILAIFLLFVLAVYTFVHTEPFGSLSSGARKERIEQSPQYREGRFQNLHYTPDLAEDASYYSVLKEFFFRRKERPRPLFPLPSVKTVLKEIGPEENVLIWMGHSSYFIQADGKRILVDPVLSGAASPLSFTTKAFTGSDIYTIADLPDIDYLFISHDHWDHLDYKTVIELKNKVSSVITGLGTGAHFERWGYSVEQILEFDWYEKAVLSEGVEVTVLPARHFSGRGFKRNQSLWVSFALQLPSMKLYLGGDSGYDDHFTQIGAEYGPFDLAVLECGQYDNNWRYIHMLPNQIMPAARALRAEKMVPVHWSKFMLANHAWDEPVIKLMKTVKENDPLVLTPMIGQKLDLKNPSGTSRWWEQLS</sequence>
<dbReference type="EMBL" id="SNWP01000011">
    <property type="protein sequence ID" value="TDO26486.1"/>
    <property type="molecule type" value="Genomic_DNA"/>
</dbReference>
<dbReference type="PANTHER" id="PTHR15032:SF4">
    <property type="entry name" value="N-ACYL-PHOSPHATIDYLETHANOLAMINE-HYDROLYZING PHOSPHOLIPASE D"/>
    <property type="match status" value="1"/>
</dbReference>
<comment type="caution">
    <text evidence="2">The sequence shown here is derived from an EMBL/GenBank/DDBJ whole genome shotgun (WGS) entry which is preliminary data.</text>
</comment>
<dbReference type="OrthoDB" id="9805728at2"/>
<dbReference type="GO" id="GO:0005737">
    <property type="term" value="C:cytoplasm"/>
    <property type="evidence" value="ECO:0007669"/>
    <property type="project" value="TreeGrafter"/>
</dbReference>
<dbReference type="Pfam" id="PF12706">
    <property type="entry name" value="Lactamase_B_2"/>
    <property type="match status" value="1"/>
</dbReference>
<keyword evidence="3" id="KW-1185">Reference proteome</keyword>
<dbReference type="Proteomes" id="UP000295741">
    <property type="component" value="Unassembled WGS sequence"/>
</dbReference>
<evidence type="ECO:0000259" key="1">
    <source>
        <dbReference type="Pfam" id="PF12706"/>
    </source>
</evidence>
<feature type="domain" description="Metallo-beta-lactamase" evidence="1">
    <location>
        <begin position="116"/>
        <end position="311"/>
    </location>
</feature>
<proteinExistence type="predicted"/>
<accession>A0A4R6IWX6</accession>
<evidence type="ECO:0000313" key="3">
    <source>
        <dbReference type="Proteomes" id="UP000295741"/>
    </source>
</evidence>
<evidence type="ECO:0000313" key="2">
    <source>
        <dbReference type="EMBL" id="TDO26486.1"/>
    </source>
</evidence>
<dbReference type="SUPFAM" id="SSF56281">
    <property type="entry name" value="Metallo-hydrolase/oxidoreductase"/>
    <property type="match status" value="1"/>
</dbReference>
<dbReference type="PANTHER" id="PTHR15032">
    <property type="entry name" value="N-ACYL-PHOSPHATIDYLETHANOLAMINE-HYDROLYZING PHOSPHOLIPASE D"/>
    <property type="match status" value="1"/>
</dbReference>
<name>A0A4R6IWX6_9BACT</name>
<dbReference type="PIRSF" id="PIRSF038896">
    <property type="entry name" value="NAPE-PLD"/>
    <property type="match status" value="1"/>
</dbReference>
<dbReference type="Gene3D" id="3.60.15.10">
    <property type="entry name" value="Ribonuclease Z/Hydroxyacylglutathione hydrolase-like"/>
    <property type="match status" value="1"/>
</dbReference>
<dbReference type="InterPro" id="IPR036866">
    <property type="entry name" value="RibonucZ/Hydroxyglut_hydro"/>
</dbReference>
<dbReference type="GO" id="GO:0008270">
    <property type="term" value="F:zinc ion binding"/>
    <property type="evidence" value="ECO:0007669"/>
    <property type="project" value="InterPro"/>
</dbReference>
<reference evidence="2 3" key="1">
    <citation type="submission" date="2019-03" db="EMBL/GenBank/DDBJ databases">
        <title>Genomic Encyclopedia of Archaeal and Bacterial Type Strains, Phase II (KMG-II): from individual species to whole genera.</title>
        <authorList>
            <person name="Goeker M."/>
        </authorList>
    </citation>
    <scope>NUCLEOTIDE SEQUENCE [LARGE SCALE GENOMIC DNA]</scope>
    <source>
        <strain evidence="2 3">DSM 28323</strain>
    </source>
</reference>
<dbReference type="InterPro" id="IPR024884">
    <property type="entry name" value="NAPE-PLD"/>
</dbReference>
<dbReference type="RefSeq" id="WP_133474334.1">
    <property type="nucleotide sequence ID" value="NZ_SNWP01000011.1"/>
</dbReference>
<dbReference type="InterPro" id="IPR001279">
    <property type="entry name" value="Metallo-B-lactamas"/>
</dbReference>
<dbReference type="GO" id="GO:0070290">
    <property type="term" value="F:N-acylphosphatidylethanolamine-specific phospholipase D activity"/>
    <property type="evidence" value="ECO:0007669"/>
    <property type="project" value="InterPro"/>
</dbReference>
<protein>
    <submittedName>
        <fullName evidence="2">L-ascorbate metabolism protein UlaG (Beta-lactamase superfamily)</fullName>
    </submittedName>
</protein>
<organism evidence="2 3">
    <name type="scientific">Sediminibacterium goheungense</name>
    <dbReference type="NCBI Taxonomy" id="1086393"/>
    <lineage>
        <taxon>Bacteria</taxon>
        <taxon>Pseudomonadati</taxon>
        <taxon>Bacteroidota</taxon>
        <taxon>Chitinophagia</taxon>
        <taxon>Chitinophagales</taxon>
        <taxon>Chitinophagaceae</taxon>
        <taxon>Sediminibacterium</taxon>
    </lineage>
</organism>
<gene>
    <name evidence="2" type="ORF">BC659_1792</name>
</gene>
<dbReference type="AlphaFoldDB" id="A0A4R6IWX6"/>